<dbReference type="PANTHER" id="PTHR18896:SF65">
    <property type="entry name" value="PHOSPHOLIPASE D BETA 1"/>
    <property type="match status" value="1"/>
</dbReference>
<evidence type="ECO:0000313" key="4">
    <source>
        <dbReference type="EMBL" id="KAK3006977.1"/>
    </source>
</evidence>
<comment type="caution">
    <text evidence="4">The sequence shown here is derived from an EMBL/GenBank/DDBJ whole genome shotgun (WGS) entry which is preliminary data.</text>
</comment>
<dbReference type="GO" id="GO:0005886">
    <property type="term" value="C:plasma membrane"/>
    <property type="evidence" value="ECO:0007669"/>
    <property type="project" value="TreeGrafter"/>
</dbReference>
<organism evidence="4 5">
    <name type="scientific">Escallonia herrerae</name>
    <dbReference type="NCBI Taxonomy" id="1293975"/>
    <lineage>
        <taxon>Eukaryota</taxon>
        <taxon>Viridiplantae</taxon>
        <taxon>Streptophyta</taxon>
        <taxon>Embryophyta</taxon>
        <taxon>Tracheophyta</taxon>
        <taxon>Spermatophyta</taxon>
        <taxon>Magnoliopsida</taxon>
        <taxon>eudicotyledons</taxon>
        <taxon>Gunneridae</taxon>
        <taxon>Pentapetalae</taxon>
        <taxon>asterids</taxon>
        <taxon>campanulids</taxon>
        <taxon>Escalloniales</taxon>
        <taxon>Escalloniaceae</taxon>
        <taxon>Escallonia</taxon>
    </lineage>
</organism>
<dbReference type="PANTHER" id="PTHR18896">
    <property type="entry name" value="PHOSPHOLIPASE D"/>
    <property type="match status" value="1"/>
</dbReference>
<dbReference type="GO" id="GO:0009395">
    <property type="term" value="P:phospholipid catabolic process"/>
    <property type="evidence" value="ECO:0007669"/>
    <property type="project" value="TreeGrafter"/>
</dbReference>
<dbReference type="Pfam" id="PF12357">
    <property type="entry name" value="PLD_C"/>
    <property type="match status" value="1"/>
</dbReference>
<dbReference type="InterPro" id="IPR015679">
    <property type="entry name" value="PLipase_D_fam"/>
</dbReference>
<dbReference type="EMBL" id="JAVXUP010001923">
    <property type="protein sequence ID" value="KAK3006977.1"/>
    <property type="molecule type" value="Genomic_DNA"/>
</dbReference>
<keyword evidence="2" id="KW-0443">Lipid metabolism</keyword>
<dbReference type="AlphaFoldDB" id="A0AA89ALM6"/>
<keyword evidence="1" id="KW-0677">Repeat</keyword>
<dbReference type="Proteomes" id="UP001188597">
    <property type="component" value="Unassembled WGS sequence"/>
</dbReference>
<evidence type="ECO:0000256" key="2">
    <source>
        <dbReference type="ARBA" id="ARBA00023098"/>
    </source>
</evidence>
<keyword evidence="5" id="KW-1185">Reference proteome</keyword>
<feature type="domain" description="Phospholipase D C-terminal" evidence="3">
    <location>
        <begin position="50"/>
        <end position="120"/>
    </location>
</feature>
<accession>A0AA89ALM6</accession>
<sequence>MCEELSSSGSSEIYGRCIPHAAEGSLLMGKFAMVYGYRKSLWAEHIGHLEECFEQPETLECMRRVRSLSELNWKQYAAEEVTEMKSHLLKYPVEVDRKGNVKPLLDCKTFPDVGGSIVGDNQLDFLGDFGVNLTT</sequence>
<protein>
    <recommendedName>
        <fullName evidence="3">Phospholipase D C-terminal domain-containing protein</fullName>
    </recommendedName>
</protein>
<proteinExistence type="predicted"/>
<dbReference type="InterPro" id="IPR024632">
    <property type="entry name" value="PLipase_D_C"/>
</dbReference>
<dbReference type="GO" id="GO:0004630">
    <property type="term" value="F:phospholipase D activity"/>
    <property type="evidence" value="ECO:0007669"/>
    <property type="project" value="TreeGrafter"/>
</dbReference>
<evidence type="ECO:0000259" key="3">
    <source>
        <dbReference type="Pfam" id="PF12357"/>
    </source>
</evidence>
<name>A0AA89ALM6_9ASTE</name>
<evidence type="ECO:0000313" key="5">
    <source>
        <dbReference type="Proteomes" id="UP001188597"/>
    </source>
</evidence>
<evidence type="ECO:0000256" key="1">
    <source>
        <dbReference type="ARBA" id="ARBA00022737"/>
    </source>
</evidence>
<gene>
    <name evidence="4" type="ORF">RJ639_015578</name>
</gene>
<reference evidence="4" key="1">
    <citation type="submission" date="2022-12" db="EMBL/GenBank/DDBJ databases">
        <title>Draft genome assemblies for two species of Escallonia (Escalloniales).</title>
        <authorList>
            <person name="Chanderbali A."/>
            <person name="Dervinis C."/>
            <person name="Anghel I."/>
            <person name="Soltis D."/>
            <person name="Soltis P."/>
            <person name="Zapata F."/>
        </authorList>
    </citation>
    <scope>NUCLEOTIDE SEQUENCE</scope>
    <source>
        <strain evidence="4">UCBG64.0493</strain>
        <tissue evidence="4">Leaf</tissue>
    </source>
</reference>